<dbReference type="OrthoDB" id="267397at2759"/>
<dbReference type="VEuPathDB" id="FungiDB:H257_07934"/>
<protein>
    <recommendedName>
        <fullName evidence="2">Ubiquitin-like domain-containing protein</fullName>
    </recommendedName>
</protein>
<accession>W4GH32</accession>
<evidence type="ECO:0000313" key="3">
    <source>
        <dbReference type="EMBL" id="ETV78364.1"/>
    </source>
</evidence>
<dbReference type="AlphaFoldDB" id="W4GH32"/>
<dbReference type="GO" id="GO:0051787">
    <property type="term" value="F:misfolded protein binding"/>
    <property type="evidence" value="ECO:0007669"/>
    <property type="project" value="TreeGrafter"/>
</dbReference>
<evidence type="ECO:0000256" key="1">
    <source>
        <dbReference type="SAM" id="MobiDB-lite"/>
    </source>
</evidence>
<dbReference type="RefSeq" id="XP_009831947.1">
    <property type="nucleotide sequence ID" value="XM_009833645.1"/>
</dbReference>
<dbReference type="GO" id="GO:0071818">
    <property type="term" value="C:BAT3 complex"/>
    <property type="evidence" value="ECO:0007669"/>
    <property type="project" value="TreeGrafter"/>
</dbReference>
<dbReference type="GO" id="GO:0031593">
    <property type="term" value="F:polyubiquitin modification-dependent protein binding"/>
    <property type="evidence" value="ECO:0007669"/>
    <property type="project" value="TreeGrafter"/>
</dbReference>
<reference evidence="3" key="1">
    <citation type="submission" date="2013-12" db="EMBL/GenBank/DDBJ databases">
        <title>The Genome Sequence of Aphanomyces astaci APO3.</title>
        <authorList>
            <consortium name="The Broad Institute Genomics Platform"/>
            <person name="Russ C."/>
            <person name="Tyler B."/>
            <person name="van West P."/>
            <person name="Dieguez-Uribeondo J."/>
            <person name="Young S.K."/>
            <person name="Zeng Q."/>
            <person name="Gargeya S."/>
            <person name="Fitzgerald M."/>
            <person name="Abouelleil A."/>
            <person name="Alvarado L."/>
            <person name="Chapman S.B."/>
            <person name="Gainer-Dewar J."/>
            <person name="Goldberg J."/>
            <person name="Griggs A."/>
            <person name="Gujja S."/>
            <person name="Hansen M."/>
            <person name="Howarth C."/>
            <person name="Imamovic A."/>
            <person name="Ireland A."/>
            <person name="Larimer J."/>
            <person name="McCowan C."/>
            <person name="Murphy C."/>
            <person name="Pearson M."/>
            <person name="Poon T.W."/>
            <person name="Priest M."/>
            <person name="Roberts A."/>
            <person name="Saif S."/>
            <person name="Shea T."/>
            <person name="Sykes S."/>
            <person name="Wortman J."/>
            <person name="Nusbaum C."/>
            <person name="Birren B."/>
        </authorList>
    </citation>
    <scope>NUCLEOTIDE SEQUENCE [LARGE SCALE GENOMIC DNA]</scope>
    <source>
        <strain evidence="3">APO3</strain>
    </source>
</reference>
<proteinExistence type="predicted"/>
<feature type="domain" description="Ubiquitin-like" evidence="2">
    <location>
        <begin position="13"/>
        <end position="88"/>
    </location>
</feature>
<dbReference type="InterPro" id="IPR029071">
    <property type="entry name" value="Ubiquitin-like_domsf"/>
</dbReference>
<feature type="region of interest" description="Disordered" evidence="1">
    <location>
        <begin position="82"/>
        <end position="128"/>
    </location>
</feature>
<gene>
    <name evidence="3" type="ORF">H257_07934</name>
</gene>
<dbReference type="PROSITE" id="PS50053">
    <property type="entry name" value="UBIQUITIN_2"/>
    <property type="match status" value="1"/>
</dbReference>
<dbReference type="STRING" id="112090.W4GH32"/>
<dbReference type="GO" id="GO:0036503">
    <property type="term" value="P:ERAD pathway"/>
    <property type="evidence" value="ECO:0007669"/>
    <property type="project" value="TreeGrafter"/>
</dbReference>
<dbReference type="EMBL" id="KI913130">
    <property type="protein sequence ID" value="ETV78364.1"/>
    <property type="molecule type" value="Genomic_DNA"/>
</dbReference>
<dbReference type="Gene3D" id="3.10.20.90">
    <property type="entry name" value="Phosphatidylinositol 3-kinase Catalytic Subunit, Chain A, domain 1"/>
    <property type="match status" value="1"/>
</dbReference>
<dbReference type="GeneID" id="20809930"/>
<sequence>MSAPVDASPPTTMRVNLKFIDEEAIAMIVDRGISIADLKAQIMRPTGTAVERQRLIYKGKVMRDHMHLHNYNFMDGDTVHVVVNPPRSTPTTTSSSPAQPSSLPPTPTPRDNPLAVRSTNQEQQPHTHAPRALMAVEFTASPTIQRGRHRSLSREQAVNALALQGTRLRQAAERMSRALPSSSSISPYEHASNDFINAVVSLSRQVASVAETLRPLLAYPAEDLANDPATRHSVADTLNLLEQLEEFVSSVRDAVHNDTATTVVHMMNHDNNPSAMNVMMTLLQAVGSAVRGVTTTTQPAEQVAAGSFSPVPPSTHAPLSDARSSLLGTDATPLSALMDVVFQQMQTFYVSAQDAARPLHEMPDEFLEIVHQPLRHVLRTALGFADNDVEPLQLRKRVKAWAKAASRQYDVLLRQAMGAVHQNSRVWTDETRHTPWFISLADLVLATSSSSHFAASLRQWGRRGLSLLLHEVVAGTATDDEHVEDGLALAVVGHIAHTTTDVARDRGAVDDAGLSAVRHVVLSVARENLEALAGRVTSAVHAP</sequence>
<feature type="compositionally biased region" description="Polar residues" evidence="1">
    <location>
        <begin position="117"/>
        <end position="126"/>
    </location>
</feature>
<name>W4GH32_APHAT</name>
<dbReference type="SMART" id="SM00213">
    <property type="entry name" value="UBQ"/>
    <property type="match status" value="1"/>
</dbReference>
<dbReference type="PANTHER" id="PTHR15204">
    <property type="entry name" value="LARGE PROLINE-RICH PROTEIN BAG6"/>
    <property type="match status" value="1"/>
</dbReference>
<evidence type="ECO:0000259" key="2">
    <source>
        <dbReference type="PROSITE" id="PS50053"/>
    </source>
</evidence>
<feature type="compositionally biased region" description="Low complexity" evidence="1">
    <location>
        <begin position="85"/>
        <end position="101"/>
    </location>
</feature>
<dbReference type="PANTHER" id="PTHR15204:SF0">
    <property type="entry name" value="LARGE PROLINE-RICH PROTEIN BAG6"/>
    <property type="match status" value="1"/>
</dbReference>
<dbReference type="InterPro" id="IPR000626">
    <property type="entry name" value="Ubiquitin-like_dom"/>
</dbReference>
<dbReference type="CDD" id="cd17039">
    <property type="entry name" value="Ubl_ubiquitin_like"/>
    <property type="match status" value="1"/>
</dbReference>
<dbReference type="Pfam" id="PF00240">
    <property type="entry name" value="ubiquitin"/>
    <property type="match status" value="1"/>
</dbReference>
<dbReference type="SUPFAM" id="SSF54236">
    <property type="entry name" value="Ubiquitin-like"/>
    <property type="match status" value="1"/>
</dbReference>
<feature type="region of interest" description="Disordered" evidence="1">
    <location>
        <begin position="304"/>
        <end position="323"/>
    </location>
</feature>
<organism evidence="3">
    <name type="scientific">Aphanomyces astaci</name>
    <name type="common">Crayfish plague agent</name>
    <dbReference type="NCBI Taxonomy" id="112090"/>
    <lineage>
        <taxon>Eukaryota</taxon>
        <taxon>Sar</taxon>
        <taxon>Stramenopiles</taxon>
        <taxon>Oomycota</taxon>
        <taxon>Saprolegniomycetes</taxon>
        <taxon>Saprolegniales</taxon>
        <taxon>Verrucalvaceae</taxon>
        <taxon>Aphanomyces</taxon>
    </lineage>
</organism>